<dbReference type="EMBL" id="BPLR01014673">
    <property type="protein sequence ID" value="GIY70480.1"/>
    <property type="molecule type" value="Genomic_DNA"/>
</dbReference>
<keyword evidence="3" id="KW-1185">Reference proteome</keyword>
<organism evidence="2 3">
    <name type="scientific">Caerostris extrusa</name>
    <name type="common">Bark spider</name>
    <name type="synonym">Caerostris bankana</name>
    <dbReference type="NCBI Taxonomy" id="172846"/>
    <lineage>
        <taxon>Eukaryota</taxon>
        <taxon>Metazoa</taxon>
        <taxon>Ecdysozoa</taxon>
        <taxon>Arthropoda</taxon>
        <taxon>Chelicerata</taxon>
        <taxon>Arachnida</taxon>
        <taxon>Araneae</taxon>
        <taxon>Araneomorphae</taxon>
        <taxon>Entelegynae</taxon>
        <taxon>Araneoidea</taxon>
        <taxon>Araneidae</taxon>
        <taxon>Caerostris</taxon>
    </lineage>
</organism>
<protein>
    <submittedName>
        <fullName evidence="2">Uncharacterized protein</fullName>
    </submittedName>
</protein>
<dbReference type="Proteomes" id="UP001054945">
    <property type="component" value="Unassembled WGS sequence"/>
</dbReference>
<evidence type="ECO:0000313" key="3">
    <source>
        <dbReference type="Proteomes" id="UP001054945"/>
    </source>
</evidence>
<gene>
    <name evidence="2" type="ORF">CEXT_47411</name>
</gene>
<proteinExistence type="predicted"/>
<name>A0AAV4VJK2_CAEEX</name>
<keyword evidence="1" id="KW-0812">Transmembrane</keyword>
<dbReference type="AlphaFoldDB" id="A0AAV4VJK2"/>
<evidence type="ECO:0000256" key="1">
    <source>
        <dbReference type="SAM" id="Phobius"/>
    </source>
</evidence>
<keyword evidence="1" id="KW-0472">Membrane</keyword>
<accession>A0AAV4VJK2</accession>
<feature type="transmembrane region" description="Helical" evidence="1">
    <location>
        <begin position="27"/>
        <end position="48"/>
    </location>
</feature>
<sequence>MNSPNPTGDMADEVKLLTWTRDPGEAVAWRLVISGDISPFFLLLLLVVCCCQNDGELSVIIISAKADEVVRERKTFNFCDRGKERKKKNE</sequence>
<evidence type="ECO:0000313" key="2">
    <source>
        <dbReference type="EMBL" id="GIY70480.1"/>
    </source>
</evidence>
<keyword evidence="1" id="KW-1133">Transmembrane helix</keyword>
<reference evidence="2 3" key="1">
    <citation type="submission" date="2021-06" db="EMBL/GenBank/DDBJ databases">
        <title>Caerostris extrusa draft genome.</title>
        <authorList>
            <person name="Kono N."/>
            <person name="Arakawa K."/>
        </authorList>
    </citation>
    <scope>NUCLEOTIDE SEQUENCE [LARGE SCALE GENOMIC DNA]</scope>
</reference>
<comment type="caution">
    <text evidence="2">The sequence shown here is derived from an EMBL/GenBank/DDBJ whole genome shotgun (WGS) entry which is preliminary data.</text>
</comment>